<feature type="region of interest" description="Disordered" evidence="1">
    <location>
        <begin position="421"/>
        <end position="455"/>
    </location>
</feature>
<feature type="compositionally biased region" description="Basic and acidic residues" evidence="1">
    <location>
        <begin position="445"/>
        <end position="455"/>
    </location>
</feature>
<dbReference type="AlphaFoldDB" id="A0AAN6TB75"/>
<feature type="region of interest" description="Disordered" evidence="1">
    <location>
        <begin position="370"/>
        <end position="390"/>
    </location>
</feature>
<accession>A0AAN6TB75</accession>
<feature type="compositionally biased region" description="Polar residues" evidence="1">
    <location>
        <begin position="289"/>
        <end position="305"/>
    </location>
</feature>
<feature type="compositionally biased region" description="Low complexity" evidence="1">
    <location>
        <begin position="67"/>
        <end position="80"/>
    </location>
</feature>
<feature type="compositionally biased region" description="Polar residues" evidence="1">
    <location>
        <begin position="338"/>
        <end position="350"/>
    </location>
</feature>
<comment type="caution">
    <text evidence="2">The sequence shown here is derived from an EMBL/GenBank/DDBJ whole genome shotgun (WGS) entry which is preliminary data.</text>
</comment>
<protein>
    <submittedName>
        <fullName evidence="2">Uncharacterized protein</fullName>
    </submittedName>
</protein>
<feature type="region of interest" description="Disordered" evidence="1">
    <location>
        <begin position="547"/>
        <end position="567"/>
    </location>
</feature>
<name>A0AAN6TB75_9PEZI</name>
<feature type="region of interest" description="Disordered" evidence="1">
    <location>
        <begin position="331"/>
        <end position="356"/>
    </location>
</feature>
<proteinExistence type="predicted"/>
<organism evidence="2 3">
    <name type="scientific">Canariomyces notabilis</name>
    <dbReference type="NCBI Taxonomy" id="2074819"/>
    <lineage>
        <taxon>Eukaryota</taxon>
        <taxon>Fungi</taxon>
        <taxon>Dikarya</taxon>
        <taxon>Ascomycota</taxon>
        <taxon>Pezizomycotina</taxon>
        <taxon>Sordariomycetes</taxon>
        <taxon>Sordariomycetidae</taxon>
        <taxon>Sordariales</taxon>
        <taxon>Chaetomiaceae</taxon>
        <taxon>Canariomyces</taxon>
    </lineage>
</organism>
<reference evidence="2" key="2">
    <citation type="submission" date="2023-05" db="EMBL/GenBank/DDBJ databases">
        <authorList>
            <consortium name="Lawrence Berkeley National Laboratory"/>
            <person name="Steindorff A."/>
            <person name="Hensen N."/>
            <person name="Bonometti L."/>
            <person name="Westerberg I."/>
            <person name="Brannstrom I.O."/>
            <person name="Guillou S."/>
            <person name="Cros-Aarteil S."/>
            <person name="Calhoun S."/>
            <person name="Haridas S."/>
            <person name="Kuo A."/>
            <person name="Mondo S."/>
            <person name="Pangilinan J."/>
            <person name="Riley R."/>
            <person name="Labutti K."/>
            <person name="Andreopoulos B."/>
            <person name="Lipzen A."/>
            <person name="Chen C."/>
            <person name="Yanf M."/>
            <person name="Daum C."/>
            <person name="Ng V."/>
            <person name="Clum A."/>
            <person name="Ohm R."/>
            <person name="Martin F."/>
            <person name="Silar P."/>
            <person name="Natvig D."/>
            <person name="Lalanne C."/>
            <person name="Gautier V."/>
            <person name="Ament-Velasquez S.L."/>
            <person name="Kruys A."/>
            <person name="Hutchinson M.I."/>
            <person name="Powell A.J."/>
            <person name="Barry K."/>
            <person name="Miller A.N."/>
            <person name="Grigoriev I.V."/>
            <person name="Debuchy R."/>
            <person name="Gladieux P."/>
            <person name="Thoren M.H."/>
            <person name="Johannesson H."/>
        </authorList>
    </citation>
    <scope>NUCLEOTIDE SEQUENCE</scope>
    <source>
        <strain evidence="2">CBS 508.74</strain>
    </source>
</reference>
<feature type="compositionally biased region" description="Acidic residues" evidence="1">
    <location>
        <begin position="550"/>
        <end position="567"/>
    </location>
</feature>
<evidence type="ECO:0000256" key="1">
    <source>
        <dbReference type="SAM" id="MobiDB-lite"/>
    </source>
</evidence>
<reference evidence="2" key="1">
    <citation type="journal article" date="2023" name="Mol. Phylogenet. Evol.">
        <title>Genome-scale phylogeny and comparative genomics of the fungal order Sordariales.</title>
        <authorList>
            <person name="Hensen N."/>
            <person name="Bonometti L."/>
            <person name="Westerberg I."/>
            <person name="Brannstrom I.O."/>
            <person name="Guillou S."/>
            <person name="Cros-Aarteil S."/>
            <person name="Calhoun S."/>
            <person name="Haridas S."/>
            <person name="Kuo A."/>
            <person name="Mondo S."/>
            <person name="Pangilinan J."/>
            <person name="Riley R."/>
            <person name="LaButti K."/>
            <person name="Andreopoulos B."/>
            <person name="Lipzen A."/>
            <person name="Chen C."/>
            <person name="Yan M."/>
            <person name="Daum C."/>
            <person name="Ng V."/>
            <person name="Clum A."/>
            <person name="Steindorff A."/>
            <person name="Ohm R.A."/>
            <person name="Martin F."/>
            <person name="Silar P."/>
            <person name="Natvig D.O."/>
            <person name="Lalanne C."/>
            <person name="Gautier V."/>
            <person name="Ament-Velasquez S.L."/>
            <person name="Kruys A."/>
            <person name="Hutchinson M.I."/>
            <person name="Powell A.J."/>
            <person name="Barry K."/>
            <person name="Miller A.N."/>
            <person name="Grigoriev I.V."/>
            <person name="Debuchy R."/>
            <person name="Gladieux P."/>
            <person name="Hiltunen Thoren M."/>
            <person name="Johannesson H."/>
        </authorList>
    </citation>
    <scope>NUCLEOTIDE SEQUENCE</scope>
    <source>
        <strain evidence="2">CBS 508.74</strain>
    </source>
</reference>
<dbReference type="RefSeq" id="XP_064668722.1">
    <property type="nucleotide sequence ID" value="XM_064808744.1"/>
</dbReference>
<dbReference type="GeneID" id="89932867"/>
<feature type="compositionally biased region" description="Low complexity" evidence="1">
    <location>
        <begin position="308"/>
        <end position="317"/>
    </location>
</feature>
<evidence type="ECO:0000313" key="2">
    <source>
        <dbReference type="EMBL" id="KAK4111152.1"/>
    </source>
</evidence>
<dbReference type="Proteomes" id="UP001302812">
    <property type="component" value="Unassembled WGS sequence"/>
</dbReference>
<gene>
    <name evidence="2" type="ORF">N656DRAFT_171854</name>
</gene>
<feature type="region of interest" description="Disordered" evidence="1">
    <location>
        <begin position="1"/>
        <end position="44"/>
    </location>
</feature>
<feature type="region of interest" description="Disordered" evidence="1">
    <location>
        <begin position="289"/>
        <end position="317"/>
    </location>
</feature>
<feature type="region of interest" description="Disordered" evidence="1">
    <location>
        <begin position="59"/>
        <end position="106"/>
    </location>
</feature>
<sequence length="567" mass="60747">MSGGQNHVSPASEAMPATSIPVAEQEGLYPNQGHRTGNQPVVAVRQNFRGVNQFARSVASVAGPSQPNSVSSVNSDNPSSDNKRKGTESDDNDESPNKRRQTSITSSTTFLVPSSITSSIKAGVNAAVQLVLKEINETGTAFAQLLMDGPLADFHSPQAQARIEQTIMRLINEVNAMNIESDQRAFNNGAFKALQEILREAEELGQVFGETLLQGAISGQELLEARRRMSRMYRDIMVSYTPLPGAQPAQNVNGVPVRPSSNLAPVPPAWPSRASGSNQNVVGAVVNPATWSPEASPTGVHNQNGPRAVSTAAAAQTPEATQGVFNQDFTVFGPTPIPGTSTGSDNSNGDGDSPLRPLVLPEGFVPIFPPSVPSSQQMATPSPTPEAPAPESFDATIFALRMPPTDPALLPAFDDVPVKEKKLRKRRANQGASGQAAPRKRAKKNKADDEPKVSTVEKVRPSWTYTFGTRLHGLEKESGGLVRLPGATARMEATIARFKAAVLEELAMEEEQIPSGFVYLARLGHEQNMAALRRLLKKLAKEAALAAGLEWEEDEEEEDEEGEGEEE</sequence>
<evidence type="ECO:0000313" key="3">
    <source>
        <dbReference type="Proteomes" id="UP001302812"/>
    </source>
</evidence>
<keyword evidence="3" id="KW-1185">Reference proteome</keyword>
<dbReference type="EMBL" id="MU853347">
    <property type="protein sequence ID" value="KAK4111152.1"/>
    <property type="molecule type" value="Genomic_DNA"/>
</dbReference>